<name>A0A6G3QPX8_9ACTN</name>
<dbReference type="Pfam" id="PF19979">
    <property type="entry name" value="DUF6415"/>
    <property type="match status" value="1"/>
</dbReference>
<dbReference type="RefSeq" id="WP_164334917.1">
    <property type="nucleotide sequence ID" value="NZ_JAAGMD010000148.1"/>
</dbReference>
<evidence type="ECO:0000313" key="1">
    <source>
        <dbReference type="EMBL" id="NEA85543.1"/>
    </source>
</evidence>
<proteinExistence type="predicted"/>
<dbReference type="InterPro" id="IPR046300">
    <property type="entry name" value="DUF6415"/>
</dbReference>
<organism evidence="1">
    <name type="scientific">Streptomyces sp. SID14436</name>
    <dbReference type="NCBI Taxonomy" id="2706070"/>
    <lineage>
        <taxon>Bacteria</taxon>
        <taxon>Bacillati</taxon>
        <taxon>Actinomycetota</taxon>
        <taxon>Actinomycetes</taxon>
        <taxon>Kitasatosporales</taxon>
        <taxon>Streptomycetaceae</taxon>
        <taxon>Streptomyces</taxon>
    </lineage>
</organism>
<protein>
    <submittedName>
        <fullName evidence="1">Uncharacterized protein</fullName>
    </submittedName>
</protein>
<gene>
    <name evidence="1" type="ORF">G3I53_05630</name>
</gene>
<dbReference type="AlphaFoldDB" id="A0A6G3QPX8"/>
<comment type="caution">
    <text evidence="1">The sequence shown here is derived from an EMBL/GenBank/DDBJ whole genome shotgun (WGS) entry which is preliminary data.</text>
</comment>
<reference evidence="1" key="1">
    <citation type="submission" date="2020-01" db="EMBL/GenBank/DDBJ databases">
        <title>Insect and environment-associated Actinomycetes.</title>
        <authorList>
            <person name="Currrie C."/>
            <person name="Chevrette M."/>
            <person name="Carlson C."/>
            <person name="Stubbendieck R."/>
            <person name="Wendt-Pienkowski E."/>
        </authorList>
    </citation>
    <scope>NUCLEOTIDE SEQUENCE</scope>
    <source>
        <strain evidence="1">SID14436</strain>
    </source>
</reference>
<accession>A0A6G3QPX8</accession>
<dbReference type="EMBL" id="JAAGMD010000148">
    <property type="protein sequence ID" value="NEA85543.1"/>
    <property type="molecule type" value="Genomic_DNA"/>
</dbReference>
<sequence>MNRTAPPKPGARIADVGSMRADAAWFLDQVTLPRHGLVALFARDFTRNLHDLMPCIEQLATLRGVDDVPTQAALAGVAETHRRLAEPEAAGLAGEVARVRRLARSVRCLCDHYEALSEVRMCVACDRPVEGADDTVPYDRIVPSAHGGRSALIHARCTPAMWPCG</sequence>